<organism evidence="1 2">
    <name type="scientific">Dokdonia genika</name>
    <dbReference type="NCBI Taxonomy" id="308113"/>
    <lineage>
        <taxon>Bacteria</taxon>
        <taxon>Pseudomonadati</taxon>
        <taxon>Bacteroidota</taxon>
        <taxon>Flavobacteriia</taxon>
        <taxon>Flavobacteriales</taxon>
        <taxon>Flavobacteriaceae</taxon>
        <taxon>Dokdonia</taxon>
    </lineage>
</organism>
<dbReference type="PROSITE" id="PS51257">
    <property type="entry name" value="PROKAR_LIPOPROTEIN"/>
    <property type="match status" value="1"/>
</dbReference>
<dbReference type="Proteomes" id="UP001595878">
    <property type="component" value="Unassembled WGS sequence"/>
</dbReference>
<comment type="caution">
    <text evidence="1">The sequence shown here is derived from an EMBL/GenBank/DDBJ whole genome shotgun (WGS) entry which is preliminary data.</text>
</comment>
<sequence>MKKYIYLLSTLFMIGCHSVNKYYQNDELIIYDIKDDFLLRSISLYNKEQLSEFKNSEIRGYRKNMIIILSKDLNDPNEKKYINHIFNDSHIYNEPISGFFINEKDTILVYSKKDCFINPWKYTAEFSSKMKVQLNDNESKYQQEDGSFLDFKNPYISNHSLYWKVEKNKLYKRTDGFDPFKFLYGNKNESGYDYDGKGDSLSLKIAKFN</sequence>
<dbReference type="EMBL" id="JBHSHB010000003">
    <property type="protein sequence ID" value="MFC4688800.1"/>
    <property type="molecule type" value="Genomic_DNA"/>
</dbReference>
<accession>A0ABV9L6N6</accession>
<keyword evidence="2" id="KW-1185">Reference proteome</keyword>
<evidence type="ECO:0008006" key="3">
    <source>
        <dbReference type="Google" id="ProtNLM"/>
    </source>
</evidence>
<evidence type="ECO:0000313" key="2">
    <source>
        <dbReference type="Proteomes" id="UP001595878"/>
    </source>
</evidence>
<dbReference type="RefSeq" id="WP_380030951.1">
    <property type="nucleotide sequence ID" value="NZ_JBHSHB010000003.1"/>
</dbReference>
<gene>
    <name evidence="1" type="ORF">ACFO5T_00025</name>
</gene>
<evidence type="ECO:0000313" key="1">
    <source>
        <dbReference type="EMBL" id="MFC4688800.1"/>
    </source>
</evidence>
<protein>
    <recommendedName>
        <fullName evidence="3">Lipoprotein</fullName>
    </recommendedName>
</protein>
<proteinExistence type="predicted"/>
<reference evidence="2" key="1">
    <citation type="journal article" date="2019" name="Int. J. Syst. Evol. Microbiol.">
        <title>The Global Catalogue of Microorganisms (GCM) 10K type strain sequencing project: providing services to taxonomists for standard genome sequencing and annotation.</title>
        <authorList>
            <consortium name="The Broad Institute Genomics Platform"/>
            <consortium name="The Broad Institute Genome Sequencing Center for Infectious Disease"/>
            <person name="Wu L."/>
            <person name="Ma J."/>
        </authorList>
    </citation>
    <scope>NUCLEOTIDE SEQUENCE [LARGE SCALE GENOMIC DNA]</scope>
    <source>
        <strain evidence="2">CGMCC 4.7427</strain>
    </source>
</reference>
<name>A0ABV9L6N6_9FLAO</name>